<gene>
    <name evidence="1" type="ORF">DBRI1063_LOCUS21786</name>
</gene>
<dbReference type="InterPro" id="IPR023214">
    <property type="entry name" value="HAD_sf"/>
</dbReference>
<dbReference type="GO" id="GO:0003993">
    <property type="term" value="F:acid phosphatase activity"/>
    <property type="evidence" value="ECO:0007669"/>
    <property type="project" value="TreeGrafter"/>
</dbReference>
<organism evidence="1">
    <name type="scientific">Ditylum brightwellii</name>
    <dbReference type="NCBI Taxonomy" id="49249"/>
    <lineage>
        <taxon>Eukaryota</taxon>
        <taxon>Sar</taxon>
        <taxon>Stramenopiles</taxon>
        <taxon>Ochrophyta</taxon>
        <taxon>Bacillariophyta</taxon>
        <taxon>Mediophyceae</taxon>
        <taxon>Lithodesmiophycidae</taxon>
        <taxon>Lithodesmiales</taxon>
        <taxon>Lithodesmiaceae</taxon>
        <taxon>Ditylum</taxon>
    </lineage>
</organism>
<dbReference type="EMBL" id="HBGN01033805">
    <property type="protein sequence ID" value="CAD9351107.1"/>
    <property type="molecule type" value="Transcribed_RNA"/>
</dbReference>
<accession>A0A7S1ZWP5</accession>
<evidence type="ECO:0000313" key="1">
    <source>
        <dbReference type="EMBL" id="CAD9351107.1"/>
    </source>
</evidence>
<dbReference type="Pfam" id="PF12689">
    <property type="entry name" value="Acid_PPase"/>
    <property type="match status" value="1"/>
</dbReference>
<dbReference type="Gene3D" id="3.40.50.1000">
    <property type="entry name" value="HAD superfamily/HAD-like"/>
    <property type="match status" value="1"/>
</dbReference>
<name>A0A7S1ZWP5_9STRA</name>
<reference evidence="1" key="1">
    <citation type="submission" date="2021-01" db="EMBL/GenBank/DDBJ databases">
        <authorList>
            <person name="Corre E."/>
            <person name="Pelletier E."/>
            <person name="Niang G."/>
            <person name="Scheremetjew M."/>
            <person name="Finn R."/>
            <person name="Kale V."/>
            <person name="Holt S."/>
            <person name="Cochrane G."/>
            <person name="Meng A."/>
            <person name="Brown T."/>
            <person name="Cohen L."/>
        </authorList>
    </citation>
    <scope>NUCLEOTIDE SEQUENCE</scope>
    <source>
        <strain evidence="1">Pop2</strain>
    </source>
</reference>
<dbReference type="AlphaFoldDB" id="A0A7S1ZWP5"/>
<proteinExistence type="predicted"/>
<dbReference type="InterPro" id="IPR010036">
    <property type="entry name" value="MDP_1_eu_arc"/>
</dbReference>
<sequence>MPNNTARFTTSTPSTTDATSNIKALPKMTTTTLQPSLPSTATHMQTKVDNSSIGPATATIHKPTSLAAVEIEEYDDDDDDEEEEVGTIGMQVPRYKTTVKLYTGARRALRELVTNPNYKHIVIGVASTSLEPSYSHACIDGIEITKGVRLRDVITYDQIGRSGPFLTSRKTTHFQLLHQESGVPYNEMLFFDDCNWGDHVSDVQNAFGVIGVATPHGLQYSEFEKGLEIYRLEVEKRLGGGKKRKQDEF</sequence>
<protein>
    <submittedName>
        <fullName evidence="1">Uncharacterized protein</fullName>
    </submittedName>
</protein>
<dbReference type="PANTHER" id="PTHR17901:SF14">
    <property type="entry name" value="MAGNESIUM-DEPENDENT PHOSPHATASE 1"/>
    <property type="match status" value="1"/>
</dbReference>
<dbReference type="PANTHER" id="PTHR17901">
    <property type="entry name" value="MAGNESIUM-DEPENDENT PHOSPHATASE 1 MDP1"/>
    <property type="match status" value="1"/>
</dbReference>